<name>A0A8H5GWY3_9AGAR</name>
<protein>
    <submittedName>
        <fullName evidence="2">Uncharacterized protein</fullName>
    </submittedName>
</protein>
<dbReference type="InterPro" id="IPR041078">
    <property type="entry name" value="Plavaka"/>
</dbReference>
<dbReference type="OrthoDB" id="63935at2759"/>
<evidence type="ECO:0000256" key="1">
    <source>
        <dbReference type="SAM" id="MobiDB-lite"/>
    </source>
</evidence>
<keyword evidence="3" id="KW-1185">Reference proteome</keyword>
<organism evidence="2 3">
    <name type="scientific">Tricholomella constricta</name>
    <dbReference type="NCBI Taxonomy" id="117010"/>
    <lineage>
        <taxon>Eukaryota</taxon>
        <taxon>Fungi</taxon>
        <taxon>Dikarya</taxon>
        <taxon>Basidiomycota</taxon>
        <taxon>Agaricomycotina</taxon>
        <taxon>Agaricomycetes</taxon>
        <taxon>Agaricomycetidae</taxon>
        <taxon>Agaricales</taxon>
        <taxon>Tricholomatineae</taxon>
        <taxon>Lyophyllaceae</taxon>
        <taxon>Tricholomella</taxon>
    </lineage>
</organism>
<dbReference type="SUPFAM" id="SSF51735">
    <property type="entry name" value="NAD(P)-binding Rossmann-fold domains"/>
    <property type="match status" value="1"/>
</dbReference>
<proteinExistence type="predicted"/>
<dbReference type="EMBL" id="JAACJP010000043">
    <property type="protein sequence ID" value="KAF5372360.1"/>
    <property type="molecule type" value="Genomic_DNA"/>
</dbReference>
<dbReference type="Pfam" id="PF18759">
    <property type="entry name" value="Plavaka"/>
    <property type="match status" value="1"/>
</dbReference>
<gene>
    <name evidence="2" type="ORF">D9615_009235</name>
</gene>
<feature type="region of interest" description="Disordered" evidence="1">
    <location>
        <begin position="1"/>
        <end position="68"/>
    </location>
</feature>
<accession>A0A8H5GWY3</accession>
<comment type="caution">
    <text evidence="2">The sequence shown here is derived from an EMBL/GenBank/DDBJ whole genome shotgun (WGS) entry which is preliminary data.</text>
</comment>
<reference evidence="2 3" key="1">
    <citation type="journal article" date="2020" name="ISME J.">
        <title>Uncovering the hidden diversity of litter-decomposition mechanisms in mushroom-forming fungi.</title>
        <authorList>
            <person name="Floudas D."/>
            <person name="Bentzer J."/>
            <person name="Ahren D."/>
            <person name="Johansson T."/>
            <person name="Persson P."/>
            <person name="Tunlid A."/>
        </authorList>
    </citation>
    <scope>NUCLEOTIDE SEQUENCE [LARGE SCALE GENOMIC DNA]</scope>
    <source>
        <strain evidence="2 3">CBS 661.87</strain>
    </source>
</reference>
<sequence length="1311" mass="146611">MHTRSLSPTLPPPISPSPPPPPALTQSGRPRRNYALPERFRDVLPALPDPPLINEPHPSEPSPPQPSLPRVRLIVRDRFISALNVFGLWRDYPHRPSFVPDGSVSVADLANKSLSFAGAPQASLFSVFSRSPPWPFRNMSIYRLMTFFNSGSVTKSAEEANRLVEDVLLAPDFTTEDLQAFNAHRENQRLDDAISNPESSPFLREFSSHSVNIDVPSGRKDIPPSKFLVPGLLYRKITSVIEAAFRDPLAHHYHFSPFKLFHRSPVTGKEERVMGEVYTSDTFIAEHDHVQLRSPVCPDDPNCKREKVIAAIMFSSDGTHLTNFGIAKAWPIYLMLGNLSKYFRGLPNSGAMHHVAYIPSLPDSFQDFASTVHGKWKTQKKNILTHCRRELMHAVWDFLLDDDFVHAYKYGMVIMCLDGIERRVFPRLFTYSADYPEKVLLATMRDKGLYRLGLARDGNFRLKLREIIEDKVVLARHFIYELGHSITGVRVEELLKEVSAVPTINAFACKLSTDEVPFNPSKMLVVDLLHEFELGVWKTLFKHLIRLLYAASPQGDLVAELDFRYRQIPTFGRDTIRKFANNASEMKKLAARDFEDLLQCSIPAFEDLLPEPHNKRLMKLLYRTAEWHALAKARMHTDSTVDLLEALTTEFGQLIRQFRDLTCSAYNTVELPGEAAARMRRTTFTKDANPGNQTAEATVADGVGPDTTAATLNAASAAVVSSPGLAAATSKTVPAAVSNSATLVTAASEQSHTATILGQDQRSGASSHRAKKLNLHLYKLHSLGDYASSIRTFGSTDSYSTQLGELAHRLIKTLYARTNKKDALKQIAKQVNRRTVLRTDSPTAGAVEFEELANAPVNVHHIISTTRRSPINLYAFVNERLEGQLDPAKKGFIPKLQDHLLGRLLSREFDGDSHEDFTDDDRNDVRIIGNTLYSVHLLRVNYTTYDIRRASDTINPRTHKFVMVRSPETGPNAHPFWYAQVMGIFHAVVRHTGPRSQSPYKEHHIQFLWVRWLGVEPGHRSQRRHAKLPKLGFVPHTDPYAFGFLDPSNIGYYASLRFLEAGHTVTFLLRNTSIFDEDAEVQKFIKSKKAHLVKGDALVREDVQHAWDACAANSESGTVDLLLSTVGGTPKFHLLKGFVITPPNLVTQSLLNALSTLPTPHPRIITISSTGVTRTSHAALPLPLKPLYAYLLATPHHDKIGAERVVAHVAGWTWDPKEDGEPVAEVLDVEGQWQATEGLPAAGTLKDNVLVIRPALLTDGECLAEKGKVYRVSEEEVGGWTVSRKDVAHFVADAALNRWDEFKGKRVSIAY</sequence>
<feature type="compositionally biased region" description="Pro residues" evidence="1">
    <location>
        <begin position="47"/>
        <end position="67"/>
    </location>
</feature>
<dbReference type="InterPro" id="IPR036291">
    <property type="entry name" value="NAD(P)-bd_dom_sf"/>
</dbReference>
<dbReference type="Gene3D" id="3.40.50.720">
    <property type="entry name" value="NAD(P)-binding Rossmann-like Domain"/>
    <property type="match status" value="1"/>
</dbReference>
<feature type="compositionally biased region" description="Pro residues" evidence="1">
    <location>
        <begin position="9"/>
        <end position="23"/>
    </location>
</feature>
<dbReference type="Proteomes" id="UP000565441">
    <property type="component" value="Unassembled WGS sequence"/>
</dbReference>
<evidence type="ECO:0000313" key="2">
    <source>
        <dbReference type="EMBL" id="KAF5372360.1"/>
    </source>
</evidence>
<evidence type="ECO:0000313" key="3">
    <source>
        <dbReference type="Proteomes" id="UP000565441"/>
    </source>
</evidence>